<dbReference type="InterPro" id="IPR027417">
    <property type="entry name" value="P-loop_NTPase"/>
</dbReference>
<evidence type="ECO:0000256" key="10">
    <source>
        <dbReference type="ARBA" id="ARBA00023242"/>
    </source>
</evidence>
<sequence>MAATKRLAESEERPAKKTKIDADADAAIEKARLKKEKKERKEKKKEKKRKLEEEAAAVETTPETNGADVEAEQLSEKEIKKAKKKAKKEKKLKEAQTETEAESEEKSTEDQEMPDAEEAPKEKKSKKDKKKSKPAQEPETNGHSNGDSPYVQTMSLSDVPQSEIDDFLTKNEITITDPTADKVSLRPILEFRHLPSTNLLEKKPSPFANYTKPTPIQSASWPFTLSSRDAIGIAETGSGKTMAFALPCVEAVLAIRKKGIKAVVVSPTRELAMQTQEQLSHVAALVGLKCVCIYGGASKDDQRNLLRRGADIIVATPGRLKDFMSDDTVDLSGAKFAVLDEADRMLDKGFEEDIKMILGACPPREQRQTLMFTATWPASVQAIASTFMVNPVKITIGSAGKETASGAVELQANSRITQRVEVVEPRDKEFRLLQILKQHQQGKQKNDRILVFCLYKKEATRVEGFLARKGVNVGGIHGDLRQEQRTRSLEAFKSGQTPVLVATDVAARGLDIPEVKLVINVTVSLLFYPIVLTTPSNVLVSSSP</sequence>
<feature type="domain" description="Helicase C-terminal" evidence="16">
    <location>
        <begin position="431"/>
        <end position="544"/>
    </location>
</feature>
<feature type="compositionally biased region" description="Polar residues" evidence="14">
    <location>
        <begin position="138"/>
        <end position="153"/>
    </location>
</feature>
<dbReference type="GO" id="GO:0016787">
    <property type="term" value="F:hydrolase activity"/>
    <property type="evidence" value="ECO:0007669"/>
    <property type="project" value="UniProtKB-KW"/>
</dbReference>
<evidence type="ECO:0000256" key="6">
    <source>
        <dbReference type="ARBA" id="ARBA00022741"/>
    </source>
</evidence>
<dbReference type="SMART" id="SM00490">
    <property type="entry name" value="HELICc"/>
    <property type="match status" value="1"/>
</dbReference>
<evidence type="ECO:0000256" key="14">
    <source>
        <dbReference type="SAM" id="MobiDB-lite"/>
    </source>
</evidence>
<evidence type="ECO:0000256" key="11">
    <source>
        <dbReference type="ARBA" id="ARBA00037449"/>
    </source>
</evidence>
<dbReference type="SUPFAM" id="SSF52540">
    <property type="entry name" value="P-loop containing nucleoside triphosphate hydrolases"/>
    <property type="match status" value="2"/>
</dbReference>
<keyword evidence="9 13" id="KW-0067">ATP-binding</keyword>
<keyword evidence="4" id="KW-0690">Ribosome biogenesis</keyword>
<dbReference type="InterPro" id="IPR011545">
    <property type="entry name" value="DEAD/DEAH_box_helicase_dom"/>
</dbReference>
<dbReference type="PANTHER" id="PTHR47958">
    <property type="entry name" value="ATP-DEPENDENT RNA HELICASE DBP3"/>
    <property type="match status" value="1"/>
</dbReference>
<dbReference type="CDD" id="cd00268">
    <property type="entry name" value="DEADc"/>
    <property type="match status" value="1"/>
</dbReference>
<comment type="function">
    <text evidence="11">ATP-dependent RNA helicase required for 60S ribosomal subunit synthesis. Involved in efficient pre-rRNA processing, predominantly at site A3, which is necessary for the normal formation of 25S and 5.8S rRNAs.</text>
</comment>
<dbReference type="InterPro" id="IPR014001">
    <property type="entry name" value="Helicase_ATP-bd"/>
</dbReference>
<evidence type="ECO:0000256" key="3">
    <source>
        <dbReference type="ARBA" id="ARBA00012552"/>
    </source>
</evidence>
<dbReference type="CDD" id="cd18787">
    <property type="entry name" value="SF2_C_DEAD"/>
    <property type="match status" value="1"/>
</dbReference>
<dbReference type="Pfam" id="PF00271">
    <property type="entry name" value="Helicase_C"/>
    <property type="match status" value="1"/>
</dbReference>
<protein>
    <recommendedName>
        <fullName evidence="3">RNA helicase</fullName>
        <ecNumber evidence="3">3.6.4.13</ecNumber>
    </recommendedName>
</protein>
<keyword evidence="7 13" id="KW-0378">Hydrolase</keyword>
<evidence type="ECO:0000256" key="2">
    <source>
        <dbReference type="ARBA" id="ARBA00009334"/>
    </source>
</evidence>
<evidence type="ECO:0000256" key="4">
    <source>
        <dbReference type="ARBA" id="ARBA00022517"/>
    </source>
</evidence>
<proteinExistence type="inferred from homology"/>
<comment type="caution">
    <text evidence="17">The sequence shown here is derived from an EMBL/GenBank/DDBJ whole genome shotgun (WGS) entry which is preliminary data.</text>
</comment>
<evidence type="ECO:0000256" key="5">
    <source>
        <dbReference type="ARBA" id="ARBA00022552"/>
    </source>
</evidence>
<accession>A0A9P8VUR0</accession>
<dbReference type="GO" id="GO:0003724">
    <property type="term" value="F:RNA helicase activity"/>
    <property type="evidence" value="ECO:0007669"/>
    <property type="project" value="UniProtKB-EC"/>
</dbReference>
<dbReference type="OrthoDB" id="196131at2759"/>
<evidence type="ECO:0000256" key="1">
    <source>
        <dbReference type="ARBA" id="ARBA00004604"/>
    </source>
</evidence>
<reference evidence="17 18" key="1">
    <citation type="journal article" date="2021" name="Nat. Commun.">
        <title>Genetic determinants of endophytism in the Arabidopsis root mycobiome.</title>
        <authorList>
            <person name="Mesny F."/>
            <person name="Miyauchi S."/>
            <person name="Thiergart T."/>
            <person name="Pickel B."/>
            <person name="Atanasova L."/>
            <person name="Karlsson M."/>
            <person name="Huettel B."/>
            <person name="Barry K.W."/>
            <person name="Haridas S."/>
            <person name="Chen C."/>
            <person name="Bauer D."/>
            <person name="Andreopoulos W."/>
            <person name="Pangilinan J."/>
            <person name="LaButti K."/>
            <person name="Riley R."/>
            <person name="Lipzen A."/>
            <person name="Clum A."/>
            <person name="Drula E."/>
            <person name="Henrissat B."/>
            <person name="Kohler A."/>
            <person name="Grigoriev I.V."/>
            <person name="Martin F.M."/>
            <person name="Hacquard S."/>
        </authorList>
    </citation>
    <scope>NUCLEOTIDE SEQUENCE [LARGE SCALE GENOMIC DNA]</scope>
    <source>
        <strain evidence="17 18">MPI-CAGE-CH-0241</strain>
    </source>
</reference>
<dbReference type="GO" id="GO:0003676">
    <property type="term" value="F:nucleic acid binding"/>
    <property type="evidence" value="ECO:0007669"/>
    <property type="project" value="InterPro"/>
</dbReference>
<feature type="compositionally biased region" description="Basic residues" evidence="14">
    <location>
        <begin position="32"/>
        <end position="48"/>
    </location>
</feature>
<name>A0A9P8VUR0_9HYPO</name>
<evidence type="ECO:0000313" key="17">
    <source>
        <dbReference type="EMBL" id="KAH6877233.1"/>
    </source>
</evidence>
<dbReference type="EC" id="3.6.4.13" evidence="3"/>
<organism evidence="17 18">
    <name type="scientific">Thelonectria olida</name>
    <dbReference type="NCBI Taxonomy" id="1576542"/>
    <lineage>
        <taxon>Eukaryota</taxon>
        <taxon>Fungi</taxon>
        <taxon>Dikarya</taxon>
        <taxon>Ascomycota</taxon>
        <taxon>Pezizomycotina</taxon>
        <taxon>Sordariomycetes</taxon>
        <taxon>Hypocreomycetidae</taxon>
        <taxon>Hypocreales</taxon>
        <taxon>Nectriaceae</taxon>
        <taxon>Thelonectria</taxon>
    </lineage>
</organism>
<evidence type="ECO:0000256" key="12">
    <source>
        <dbReference type="ARBA" id="ARBA00047984"/>
    </source>
</evidence>
<keyword evidence="18" id="KW-1185">Reference proteome</keyword>
<dbReference type="AlphaFoldDB" id="A0A9P8VUR0"/>
<evidence type="ECO:0000259" key="16">
    <source>
        <dbReference type="PROSITE" id="PS51194"/>
    </source>
</evidence>
<dbReference type="PROSITE" id="PS51192">
    <property type="entry name" value="HELICASE_ATP_BIND_1"/>
    <property type="match status" value="1"/>
</dbReference>
<evidence type="ECO:0000256" key="13">
    <source>
        <dbReference type="RuleBase" id="RU000492"/>
    </source>
</evidence>
<evidence type="ECO:0000256" key="9">
    <source>
        <dbReference type="ARBA" id="ARBA00022840"/>
    </source>
</evidence>
<keyword evidence="10" id="KW-0539">Nucleus</keyword>
<evidence type="ECO:0000259" key="15">
    <source>
        <dbReference type="PROSITE" id="PS51192"/>
    </source>
</evidence>
<keyword evidence="5" id="KW-0698">rRNA processing</keyword>
<keyword evidence="6 13" id="KW-0547">Nucleotide-binding</keyword>
<dbReference type="Proteomes" id="UP000777438">
    <property type="component" value="Unassembled WGS sequence"/>
</dbReference>
<keyword evidence="8 13" id="KW-0347">Helicase</keyword>
<gene>
    <name evidence="17" type="ORF">B0T10DRAFT_496617</name>
</gene>
<comment type="similarity">
    <text evidence="2">Belongs to the DEAD box helicase family. DDX5/DBP2 subfamily.</text>
</comment>
<dbReference type="Pfam" id="PF00270">
    <property type="entry name" value="DEAD"/>
    <property type="match status" value="1"/>
</dbReference>
<feature type="compositionally biased region" description="Basic residues" evidence="14">
    <location>
        <begin position="80"/>
        <end position="90"/>
    </location>
</feature>
<comment type="catalytic activity">
    <reaction evidence="12">
        <text>ATP + H2O = ADP + phosphate + H(+)</text>
        <dbReference type="Rhea" id="RHEA:13065"/>
        <dbReference type="ChEBI" id="CHEBI:15377"/>
        <dbReference type="ChEBI" id="CHEBI:15378"/>
        <dbReference type="ChEBI" id="CHEBI:30616"/>
        <dbReference type="ChEBI" id="CHEBI:43474"/>
        <dbReference type="ChEBI" id="CHEBI:456216"/>
        <dbReference type="EC" id="3.6.4.13"/>
    </reaction>
</comment>
<dbReference type="InterPro" id="IPR000629">
    <property type="entry name" value="RNA-helicase_DEAD-box_CS"/>
</dbReference>
<dbReference type="EMBL" id="JAGPYM010000030">
    <property type="protein sequence ID" value="KAH6877233.1"/>
    <property type="molecule type" value="Genomic_DNA"/>
</dbReference>
<dbReference type="PROSITE" id="PS51194">
    <property type="entry name" value="HELICASE_CTER"/>
    <property type="match status" value="1"/>
</dbReference>
<dbReference type="PROSITE" id="PS00039">
    <property type="entry name" value="DEAD_ATP_HELICASE"/>
    <property type="match status" value="1"/>
</dbReference>
<dbReference type="GO" id="GO:0005524">
    <property type="term" value="F:ATP binding"/>
    <property type="evidence" value="ECO:0007669"/>
    <property type="project" value="UniProtKB-KW"/>
</dbReference>
<feature type="domain" description="Helicase ATP-binding" evidence="15">
    <location>
        <begin position="221"/>
        <end position="394"/>
    </location>
</feature>
<dbReference type="InterPro" id="IPR001650">
    <property type="entry name" value="Helicase_C-like"/>
</dbReference>
<dbReference type="Gene3D" id="3.40.50.300">
    <property type="entry name" value="P-loop containing nucleotide triphosphate hydrolases"/>
    <property type="match status" value="2"/>
</dbReference>
<feature type="compositionally biased region" description="Basic residues" evidence="14">
    <location>
        <begin position="123"/>
        <end position="133"/>
    </location>
</feature>
<evidence type="ECO:0000256" key="7">
    <source>
        <dbReference type="ARBA" id="ARBA00022801"/>
    </source>
</evidence>
<evidence type="ECO:0000256" key="8">
    <source>
        <dbReference type="ARBA" id="ARBA00022806"/>
    </source>
</evidence>
<feature type="compositionally biased region" description="Basic and acidic residues" evidence="14">
    <location>
        <begin position="1"/>
        <end position="31"/>
    </location>
</feature>
<comment type="subcellular location">
    <subcellularLocation>
        <location evidence="1">Nucleus</location>
        <location evidence="1">Nucleolus</location>
    </subcellularLocation>
</comment>
<dbReference type="SMART" id="SM00487">
    <property type="entry name" value="DEXDc"/>
    <property type="match status" value="1"/>
</dbReference>
<evidence type="ECO:0000313" key="18">
    <source>
        <dbReference type="Proteomes" id="UP000777438"/>
    </source>
</evidence>
<dbReference type="InterPro" id="IPR044742">
    <property type="entry name" value="DEAD/DEAH_RhlB"/>
</dbReference>
<feature type="region of interest" description="Disordered" evidence="14">
    <location>
        <begin position="1"/>
        <end position="153"/>
    </location>
</feature>